<keyword evidence="1" id="KW-0732">Signal</keyword>
<evidence type="ECO:0000256" key="1">
    <source>
        <dbReference type="SAM" id="SignalP"/>
    </source>
</evidence>
<gene>
    <name evidence="3" type="primary">LOC108564465</name>
</gene>
<dbReference type="Proteomes" id="UP000695000">
    <property type="component" value="Unplaced"/>
</dbReference>
<feature type="signal peptide" evidence="1">
    <location>
        <begin position="1"/>
        <end position="16"/>
    </location>
</feature>
<proteinExistence type="predicted"/>
<sequence>MFKLLVFLVAMAVATASPGYLSSSLGYSTGGIGVPGSVSRQSSSSYAVSTPLVASAPIVSSYGGGVIAGHGGSLLSSGLGGSSLGGSSLGGSSLGGSYGGSGFGGSSLGGSSLGGLGGSSLGGHGYY</sequence>
<organism evidence="2 3">
    <name type="scientific">Nicrophorus vespilloides</name>
    <name type="common">Boreal carrion beetle</name>
    <dbReference type="NCBI Taxonomy" id="110193"/>
    <lineage>
        <taxon>Eukaryota</taxon>
        <taxon>Metazoa</taxon>
        <taxon>Ecdysozoa</taxon>
        <taxon>Arthropoda</taxon>
        <taxon>Hexapoda</taxon>
        <taxon>Insecta</taxon>
        <taxon>Pterygota</taxon>
        <taxon>Neoptera</taxon>
        <taxon>Endopterygota</taxon>
        <taxon>Coleoptera</taxon>
        <taxon>Polyphaga</taxon>
        <taxon>Staphyliniformia</taxon>
        <taxon>Silphidae</taxon>
        <taxon>Nicrophorinae</taxon>
        <taxon>Nicrophorus</taxon>
    </lineage>
</organism>
<name>A0ABM1MWR1_NICVS</name>
<reference evidence="3" key="1">
    <citation type="submission" date="2025-08" db="UniProtKB">
        <authorList>
            <consortium name="RefSeq"/>
        </authorList>
    </citation>
    <scope>IDENTIFICATION</scope>
    <source>
        <tissue evidence="3">Whole Larva</tissue>
    </source>
</reference>
<evidence type="ECO:0000313" key="2">
    <source>
        <dbReference type="Proteomes" id="UP000695000"/>
    </source>
</evidence>
<dbReference type="GeneID" id="108564465"/>
<protein>
    <submittedName>
        <fullName evidence="3">Glycine, alanine and asparagine-rich protein-like</fullName>
    </submittedName>
</protein>
<accession>A0ABM1MWR1</accession>
<evidence type="ECO:0000313" key="3">
    <source>
        <dbReference type="RefSeq" id="XP_017779011.1"/>
    </source>
</evidence>
<keyword evidence="2" id="KW-1185">Reference proteome</keyword>
<feature type="chain" id="PRO_5046803558" evidence="1">
    <location>
        <begin position="17"/>
        <end position="127"/>
    </location>
</feature>
<dbReference type="RefSeq" id="XP_017779011.1">
    <property type="nucleotide sequence ID" value="XM_017923522.1"/>
</dbReference>